<dbReference type="SUPFAM" id="SSF52788">
    <property type="entry name" value="Phosphotyrosine protein phosphatases I"/>
    <property type="match status" value="1"/>
</dbReference>
<keyword evidence="2" id="KW-1185">Reference proteome</keyword>
<comment type="caution">
    <text evidence="1">The sequence shown here is derived from an EMBL/GenBank/DDBJ whole genome shotgun (WGS) entry which is preliminary data.</text>
</comment>
<name>A0A9W7BX91_9STRA</name>
<reference evidence="2" key="1">
    <citation type="journal article" date="2023" name="Commun. Biol.">
        <title>Genome analysis of Parmales, the sister group of diatoms, reveals the evolutionary specialization of diatoms from phago-mixotrophs to photoautotrophs.</title>
        <authorList>
            <person name="Ban H."/>
            <person name="Sato S."/>
            <person name="Yoshikawa S."/>
            <person name="Yamada K."/>
            <person name="Nakamura Y."/>
            <person name="Ichinomiya M."/>
            <person name="Sato N."/>
            <person name="Blanc-Mathieu R."/>
            <person name="Endo H."/>
            <person name="Kuwata A."/>
            <person name="Ogata H."/>
        </authorList>
    </citation>
    <scope>NUCLEOTIDE SEQUENCE [LARGE SCALE GENOMIC DNA]</scope>
    <source>
        <strain evidence="2">NIES 3699</strain>
    </source>
</reference>
<gene>
    <name evidence="1" type="ORF">TrVE_jg6069</name>
</gene>
<dbReference type="AlphaFoldDB" id="A0A9W7BX91"/>
<evidence type="ECO:0000313" key="1">
    <source>
        <dbReference type="EMBL" id="GMH98459.1"/>
    </source>
</evidence>
<dbReference type="InterPro" id="IPR036196">
    <property type="entry name" value="Ptyr_pPase_sf"/>
</dbReference>
<dbReference type="EMBL" id="BRXX01000218">
    <property type="protein sequence ID" value="GMH98459.1"/>
    <property type="molecule type" value="Genomic_DNA"/>
</dbReference>
<protein>
    <recommendedName>
        <fullName evidence="3">Phosphotyrosine protein phosphatase I domain-containing protein</fullName>
    </recommendedName>
</protein>
<proteinExistence type="predicted"/>
<dbReference type="Proteomes" id="UP001165160">
    <property type="component" value="Unassembled WGS sequence"/>
</dbReference>
<accession>A0A9W7BX91</accession>
<sequence length="138" mass="14934">MNSNDAGDILFICGRNSARSKLAEAFALSSGLSASSCGLLPPSTSLKISPHALSTLLLLYNISIPLPPPRSIYDVRGGFDHVILLCDCVESDDENYVKGLSKSNTYSIWTVVKPSHTENGFEIACSQIRGEMEKLGWL</sequence>
<organism evidence="1 2">
    <name type="scientific">Triparma verrucosa</name>
    <dbReference type="NCBI Taxonomy" id="1606542"/>
    <lineage>
        <taxon>Eukaryota</taxon>
        <taxon>Sar</taxon>
        <taxon>Stramenopiles</taxon>
        <taxon>Ochrophyta</taxon>
        <taxon>Bolidophyceae</taxon>
        <taxon>Parmales</taxon>
        <taxon>Triparmaceae</taxon>
        <taxon>Triparma</taxon>
    </lineage>
</organism>
<evidence type="ECO:0000313" key="2">
    <source>
        <dbReference type="Proteomes" id="UP001165160"/>
    </source>
</evidence>
<dbReference type="Gene3D" id="3.40.50.2300">
    <property type="match status" value="1"/>
</dbReference>
<evidence type="ECO:0008006" key="3">
    <source>
        <dbReference type="Google" id="ProtNLM"/>
    </source>
</evidence>